<proteinExistence type="predicted"/>
<dbReference type="EMBL" id="MU006226">
    <property type="protein sequence ID" value="KAF2826111.1"/>
    <property type="molecule type" value="Genomic_DNA"/>
</dbReference>
<reference evidence="2" key="1">
    <citation type="journal article" date="2020" name="Stud. Mycol.">
        <title>101 Dothideomycetes genomes: a test case for predicting lifestyles and emergence of pathogens.</title>
        <authorList>
            <person name="Haridas S."/>
            <person name="Albert R."/>
            <person name="Binder M."/>
            <person name="Bloem J."/>
            <person name="Labutti K."/>
            <person name="Salamov A."/>
            <person name="Andreopoulos B."/>
            <person name="Baker S."/>
            <person name="Barry K."/>
            <person name="Bills G."/>
            <person name="Bluhm B."/>
            <person name="Cannon C."/>
            <person name="Castanera R."/>
            <person name="Culley D."/>
            <person name="Daum C."/>
            <person name="Ezra D."/>
            <person name="Gonzalez J."/>
            <person name="Henrissat B."/>
            <person name="Kuo A."/>
            <person name="Liang C."/>
            <person name="Lipzen A."/>
            <person name="Lutzoni F."/>
            <person name="Magnuson J."/>
            <person name="Mondo S."/>
            <person name="Nolan M."/>
            <person name="Ohm R."/>
            <person name="Pangilinan J."/>
            <person name="Park H.-J."/>
            <person name="Ramirez L."/>
            <person name="Alfaro M."/>
            <person name="Sun H."/>
            <person name="Tritt A."/>
            <person name="Yoshinaga Y."/>
            <person name="Zwiers L.-H."/>
            <person name="Turgeon B."/>
            <person name="Goodwin S."/>
            <person name="Spatafora J."/>
            <person name="Crous P."/>
            <person name="Grigoriev I."/>
        </authorList>
    </citation>
    <scope>NUCLEOTIDE SEQUENCE</scope>
    <source>
        <strain evidence="2">CBS 113818</strain>
    </source>
</reference>
<feature type="region of interest" description="Disordered" evidence="1">
    <location>
        <begin position="318"/>
        <end position="390"/>
    </location>
</feature>
<gene>
    <name evidence="2" type="ORF">CC86DRAFT_466899</name>
</gene>
<dbReference type="OrthoDB" id="3783833at2759"/>
<feature type="compositionally biased region" description="Basic and acidic residues" evidence="1">
    <location>
        <begin position="338"/>
        <end position="380"/>
    </location>
</feature>
<evidence type="ECO:0000313" key="2">
    <source>
        <dbReference type="EMBL" id="KAF2826111.1"/>
    </source>
</evidence>
<name>A0A6A6ZYN8_9PLEO</name>
<accession>A0A6A6ZYN8</accession>
<sequence length="390" mass="43927">MAYLLEFPPSTLPDDIRAPPYVMFGINGISAVELLPRRIPLNMVLYFAPKLAQWVLPAPNKLPPAVAQGVLHTPHVGIDILLDIGPASLQRIIFKMMQTVGYVVPKRLFQHAPSLMTSISIHQTWQLLELPPAGLDGLLMHMQARLMSGTHVAFTELRELWAYFPADHILLRLAAMNFVQAYIAWYYNRDDFASIRHWYLSTKERYEVFKAAEDQYPEFGKRSFPLKGHVNSGNADSRLKAKELDQALVERMDKLEARTKSKKPRRLSAENVKRKLDVTTTRQSLKIKVKSLADARDGADTIEMGIMSSLLDDALRKVQEERGAEDEEKGELESEDVDEKKKAESAAIDEKKKCDAEKDDGGMEQEARGTDNACSDKKESLQPAPSAQPD</sequence>
<keyword evidence="3" id="KW-1185">Reference proteome</keyword>
<evidence type="ECO:0000313" key="3">
    <source>
        <dbReference type="Proteomes" id="UP000799424"/>
    </source>
</evidence>
<dbReference type="AlphaFoldDB" id="A0A6A6ZYN8"/>
<dbReference type="Proteomes" id="UP000799424">
    <property type="component" value="Unassembled WGS sequence"/>
</dbReference>
<evidence type="ECO:0000256" key="1">
    <source>
        <dbReference type="SAM" id="MobiDB-lite"/>
    </source>
</evidence>
<organism evidence="2 3">
    <name type="scientific">Ophiobolus disseminans</name>
    <dbReference type="NCBI Taxonomy" id="1469910"/>
    <lineage>
        <taxon>Eukaryota</taxon>
        <taxon>Fungi</taxon>
        <taxon>Dikarya</taxon>
        <taxon>Ascomycota</taxon>
        <taxon>Pezizomycotina</taxon>
        <taxon>Dothideomycetes</taxon>
        <taxon>Pleosporomycetidae</taxon>
        <taxon>Pleosporales</taxon>
        <taxon>Pleosporineae</taxon>
        <taxon>Phaeosphaeriaceae</taxon>
        <taxon>Ophiobolus</taxon>
    </lineage>
</organism>
<protein>
    <submittedName>
        <fullName evidence="2">Uncharacterized protein</fullName>
    </submittedName>
</protein>
<feature type="compositionally biased region" description="Acidic residues" evidence="1">
    <location>
        <begin position="323"/>
        <end position="337"/>
    </location>
</feature>